<dbReference type="Proteomes" id="UP001321473">
    <property type="component" value="Unassembled WGS sequence"/>
</dbReference>
<accession>A0AAQ4F6A4</accession>
<evidence type="ECO:0000313" key="1">
    <source>
        <dbReference type="EMBL" id="KAK8782674.1"/>
    </source>
</evidence>
<protein>
    <submittedName>
        <fullName evidence="1">Uncharacterized protein</fullName>
    </submittedName>
</protein>
<comment type="caution">
    <text evidence="1">The sequence shown here is derived from an EMBL/GenBank/DDBJ whole genome shotgun (WGS) entry which is preliminary data.</text>
</comment>
<name>A0AAQ4F6A4_AMBAM</name>
<reference evidence="1 2" key="1">
    <citation type="journal article" date="2023" name="Arcadia Sci">
        <title>De novo assembly of a long-read Amblyomma americanum tick genome.</title>
        <authorList>
            <person name="Chou S."/>
            <person name="Poskanzer K.E."/>
            <person name="Rollins M."/>
            <person name="Thuy-Boun P.S."/>
        </authorList>
    </citation>
    <scope>NUCLEOTIDE SEQUENCE [LARGE SCALE GENOMIC DNA]</scope>
    <source>
        <strain evidence="1">F_SG_1</strain>
        <tissue evidence="1">Salivary glands</tissue>
    </source>
</reference>
<organism evidence="1 2">
    <name type="scientific">Amblyomma americanum</name>
    <name type="common">Lone star tick</name>
    <dbReference type="NCBI Taxonomy" id="6943"/>
    <lineage>
        <taxon>Eukaryota</taxon>
        <taxon>Metazoa</taxon>
        <taxon>Ecdysozoa</taxon>
        <taxon>Arthropoda</taxon>
        <taxon>Chelicerata</taxon>
        <taxon>Arachnida</taxon>
        <taxon>Acari</taxon>
        <taxon>Parasitiformes</taxon>
        <taxon>Ixodida</taxon>
        <taxon>Ixodoidea</taxon>
        <taxon>Ixodidae</taxon>
        <taxon>Amblyomminae</taxon>
        <taxon>Amblyomma</taxon>
    </lineage>
</organism>
<evidence type="ECO:0000313" key="2">
    <source>
        <dbReference type="Proteomes" id="UP001321473"/>
    </source>
</evidence>
<dbReference type="EMBL" id="JARKHS020006421">
    <property type="protein sequence ID" value="KAK8782674.1"/>
    <property type="molecule type" value="Genomic_DNA"/>
</dbReference>
<sequence length="83" mass="9504">MARTKRSSSLRTICECHRRNAATAFINLKPQFMTNLGALVRWQRCGNNPTSEKVTVAATWCYNYDSERKQPSSQGRACTCDEW</sequence>
<keyword evidence="2" id="KW-1185">Reference proteome</keyword>
<dbReference type="AlphaFoldDB" id="A0AAQ4F6A4"/>
<gene>
    <name evidence="1" type="ORF">V5799_015984</name>
</gene>
<proteinExistence type="predicted"/>